<dbReference type="PANTHER" id="PTHR26379:SF187">
    <property type="entry name" value="OS07G0655300 PROTEIN"/>
    <property type="match status" value="1"/>
</dbReference>
<dbReference type="SUPFAM" id="SSF49599">
    <property type="entry name" value="TRAF domain-like"/>
    <property type="match status" value="1"/>
</dbReference>
<accession>A0AAD5W929</accession>
<comment type="caution">
    <text evidence="2">The sequence shown here is derived from an EMBL/GenBank/DDBJ whole genome shotgun (WGS) entry which is preliminary data.</text>
</comment>
<dbReference type="CDD" id="cd00121">
    <property type="entry name" value="MATH"/>
    <property type="match status" value="1"/>
</dbReference>
<dbReference type="AlphaFoldDB" id="A0AAD5W929"/>
<dbReference type="InterPro" id="IPR002083">
    <property type="entry name" value="MATH/TRAF_dom"/>
</dbReference>
<gene>
    <name evidence="2" type="ORF">LUZ61_013269</name>
</gene>
<protein>
    <recommendedName>
        <fullName evidence="1">MATH domain-containing protein</fullName>
    </recommendedName>
</protein>
<keyword evidence="3" id="KW-1185">Reference proteome</keyword>
<sequence length="187" mass="20980">MGANFSMKSKKRNNVLVSFLERFCRLAKPPSTSMYHSLAVDKVTSSTTTVEEVTGSHVFKIEKFSVQKQHARGRSIQSGTFKVGGYDWNLVYYPNGDTRAKQGYASMFLKSNARNIVAAHWTCTGLNKNERELWKGLKSCITTFNGNGWGHPDYVQKWEIESGVHKDDCVVIKCTVTVAKESLQKCG</sequence>
<dbReference type="GO" id="GO:0016567">
    <property type="term" value="P:protein ubiquitination"/>
    <property type="evidence" value="ECO:0007669"/>
    <property type="project" value="InterPro"/>
</dbReference>
<evidence type="ECO:0000259" key="1">
    <source>
        <dbReference type="PROSITE" id="PS50144"/>
    </source>
</evidence>
<dbReference type="InterPro" id="IPR008974">
    <property type="entry name" value="TRAF-like"/>
</dbReference>
<dbReference type="InterPro" id="IPR045005">
    <property type="entry name" value="BPM1-6"/>
</dbReference>
<dbReference type="PANTHER" id="PTHR26379">
    <property type="entry name" value="BTB/POZ AND MATH DOMAIN-CONTAINING PROTEIN 1"/>
    <property type="match status" value="1"/>
</dbReference>
<feature type="domain" description="MATH" evidence="1">
    <location>
        <begin position="54"/>
        <end position="176"/>
    </location>
</feature>
<reference evidence="2 3" key="1">
    <citation type="journal article" date="2022" name="Cell">
        <title>Repeat-based holocentromeres influence genome architecture and karyotype evolution.</title>
        <authorList>
            <person name="Hofstatter P.G."/>
            <person name="Thangavel G."/>
            <person name="Lux T."/>
            <person name="Neumann P."/>
            <person name="Vondrak T."/>
            <person name="Novak P."/>
            <person name="Zhang M."/>
            <person name="Costa L."/>
            <person name="Castellani M."/>
            <person name="Scott A."/>
            <person name="Toegelov H."/>
            <person name="Fuchs J."/>
            <person name="Mata-Sucre Y."/>
            <person name="Dias Y."/>
            <person name="Vanzela A.L.L."/>
            <person name="Huettel B."/>
            <person name="Almeida C.C.S."/>
            <person name="Simkova H."/>
            <person name="Souza G."/>
            <person name="Pedrosa-Harand A."/>
            <person name="Macas J."/>
            <person name="Mayer K.F.X."/>
            <person name="Houben A."/>
            <person name="Marques A."/>
        </authorList>
    </citation>
    <scope>NUCLEOTIDE SEQUENCE [LARGE SCALE GENOMIC DNA]</scope>
    <source>
        <strain evidence="2">RhyTen1mFocal</strain>
    </source>
</reference>
<dbReference type="Proteomes" id="UP001210211">
    <property type="component" value="Unassembled WGS sequence"/>
</dbReference>
<dbReference type="Gene3D" id="2.60.210.10">
    <property type="entry name" value="Apoptosis, Tumor Necrosis Factor Receptor Associated Protein 2, Chain A"/>
    <property type="match status" value="1"/>
</dbReference>
<organism evidence="2 3">
    <name type="scientific">Rhynchospora tenuis</name>
    <dbReference type="NCBI Taxonomy" id="198213"/>
    <lineage>
        <taxon>Eukaryota</taxon>
        <taxon>Viridiplantae</taxon>
        <taxon>Streptophyta</taxon>
        <taxon>Embryophyta</taxon>
        <taxon>Tracheophyta</taxon>
        <taxon>Spermatophyta</taxon>
        <taxon>Magnoliopsida</taxon>
        <taxon>Liliopsida</taxon>
        <taxon>Poales</taxon>
        <taxon>Cyperaceae</taxon>
        <taxon>Cyperoideae</taxon>
        <taxon>Rhynchosporeae</taxon>
        <taxon>Rhynchospora</taxon>
    </lineage>
</organism>
<evidence type="ECO:0000313" key="2">
    <source>
        <dbReference type="EMBL" id="KAJ3684105.1"/>
    </source>
</evidence>
<dbReference type="Pfam" id="PF22486">
    <property type="entry name" value="MATH_2"/>
    <property type="match status" value="1"/>
</dbReference>
<name>A0AAD5W929_9POAL</name>
<dbReference type="EMBL" id="JAMRDG010000002">
    <property type="protein sequence ID" value="KAJ3684105.1"/>
    <property type="molecule type" value="Genomic_DNA"/>
</dbReference>
<evidence type="ECO:0000313" key="3">
    <source>
        <dbReference type="Proteomes" id="UP001210211"/>
    </source>
</evidence>
<proteinExistence type="predicted"/>
<dbReference type="PROSITE" id="PS50144">
    <property type="entry name" value="MATH"/>
    <property type="match status" value="1"/>
</dbReference>